<name>A0A9P8SY82_9ASCO</name>
<protein>
    <submittedName>
        <fullName evidence="1">Uncharacterized protein</fullName>
    </submittedName>
</protein>
<sequence>MHYYTYLLVLECPCGSVRVLEAVVHVDDADVIADGQPSAVAAAKLDSGDAGSGVVCPSVERRSGIDVELPHLAGPVDRGKRDTRFWGDDVDPAGVSHEAEILAVFADAKMFERPLCFLVAVHSADFLDGATKHVPFVHVSPSSGGENVVAVECRGLDRRVAQMQRRHEVVDFPVDMVDSERTVVASGHEKRLRLMETECLDGRP</sequence>
<reference evidence="1" key="2">
    <citation type="submission" date="2021-01" db="EMBL/GenBank/DDBJ databases">
        <authorList>
            <person name="Schikora-Tamarit M.A."/>
        </authorList>
    </citation>
    <scope>NUCLEOTIDE SEQUENCE</scope>
    <source>
        <strain evidence="1">NCAIM Y.01608</strain>
    </source>
</reference>
<evidence type="ECO:0000313" key="2">
    <source>
        <dbReference type="Proteomes" id="UP000788993"/>
    </source>
</evidence>
<proteinExistence type="predicted"/>
<keyword evidence="2" id="KW-1185">Reference proteome</keyword>
<comment type="caution">
    <text evidence="1">The sequence shown here is derived from an EMBL/GenBank/DDBJ whole genome shotgun (WGS) entry which is preliminary data.</text>
</comment>
<dbReference type="Proteomes" id="UP000788993">
    <property type="component" value="Unassembled WGS sequence"/>
</dbReference>
<accession>A0A9P8SY82</accession>
<dbReference type="AlphaFoldDB" id="A0A9P8SY82"/>
<organism evidence="1 2">
    <name type="scientific">Ogataea polymorpha</name>
    <dbReference type="NCBI Taxonomy" id="460523"/>
    <lineage>
        <taxon>Eukaryota</taxon>
        <taxon>Fungi</taxon>
        <taxon>Dikarya</taxon>
        <taxon>Ascomycota</taxon>
        <taxon>Saccharomycotina</taxon>
        <taxon>Pichiomycetes</taxon>
        <taxon>Pichiales</taxon>
        <taxon>Pichiaceae</taxon>
        <taxon>Ogataea</taxon>
    </lineage>
</organism>
<evidence type="ECO:0000313" key="1">
    <source>
        <dbReference type="EMBL" id="KAH3659538.1"/>
    </source>
</evidence>
<dbReference type="EMBL" id="JAEUBD010001504">
    <property type="protein sequence ID" value="KAH3659538.1"/>
    <property type="molecule type" value="Genomic_DNA"/>
</dbReference>
<reference evidence="1" key="1">
    <citation type="journal article" date="2021" name="Open Biol.">
        <title>Shared evolutionary footprints suggest mitochondrial oxidative damage underlies multiple complex I losses in fungi.</title>
        <authorList>
            <person name="Schikora-Tamarit M.A."/>
            <person name="Marcet-Houben M."/>
            <person name="Nosek J."/>
            <person name="Gabaldon T."/>
        </authorList>
    </citation>
    <scope>NUCLEOTIDE SEQUENCE</scope>
    <source>
        <strain evidence="1">NCAIM Y.01608</strain>
    </source>
</reference>
<gene>
    <name evidence="1" type="ORF">OGATHE_005583</name>
</gene>